<dbReference type="AlphaFoldDB" id="A0A4U9VWP7"/>
<dbReference type="PROSITE" id="PS51257">
    <property type="entry name" value="PROKAR_LIPOPROTEIN"/>
    <property type="match status" value="1"/>
</dbReference>
<dbReference type="Proteomes" id="UP000308196">
    <property type="component" value="Chromosome"/>
</dbReference>
<protein>
    <submittedName>
        <fullName evidence="1">Gemmata obscuriglobus paralogous family</fullName>
    </submittedName>
</protein>
<dbReference type="EMBL" id="LR590484">
    <property type="protein sequence ID" value="VTR51113.1"/>
    <property type="molecule type" value="Genomic_DNA"/>
</dbReference>
<name>A0A4U9VWP7_9SPHI</name>
<dbReference type="KEGG" id="stha:NCTC11429_04267"/>
<sequence>MKQILFILAWCLSMSCNSQMQQDAKLLGKWSGLMKESETGNPVEKIILEFKEDGQFIQYLGEGKMQNKIESTYRIHNNKLITVENETKDETEGIYTVKNDTLTVLYEGIENKYVRFK</sequence>
<dbReference type="GeneID" id="78464872"/>
<gene>
    <name evidence="1" type="ORF">NCTC11429_04267</name>
</gene>
<dbReference type="RefSeq" id="WP_138096986.1">
    <property type="nucleotide sequence ID" value="NZ_CP141191.1"/>
</dbReference>
<accession>A0A4U9VWP7</accession>
<reference evidence="1 2" key="1">
    <citation type="submission" date="2019-05" db="EMBL/GenBank/DDBJ databases">
        <authorList>
            <consortium name="Pathogen Informatics"/>
        </authorList>
    </citation>
    <scope>NUCLEOTIDE SEQUENCE [LARGE SCALE GENOMIC DNA]</scope>
    <source>
        <strain evidence="1 2">NCTC11429</strain>
    </source>
</reference>
<evidence type="ECO:0000313" key="1">
    <source>
        <dbReference type="EMBL" id="VTR51113.1"/>
    </source>
</evidence>
<evidence type="ECO:0000313" key="2">
    <source>
        <dbReference type="Proteomes" id="UP000308196"/>
    </source>
</evidence>
<dbReference type="STRING" id="1123265.GCA_000686625_02511"/>
<proteinExistence type="predicted"/>
<organism evidence="1 2">
    <name type="scientific">Sphingobacterium thalpophilum</name>
    <dbReference type="NCBI Taxonomy" id="259"/>
    <lineage>
        <taxon>Bacteria</taxon>
        <taxon>Pseudomonadati</taxon>
        <taxon>Bacteroidota</taxon>
        <taxon>Sphingobacteriia</taxon>
        <taxon>Sphingobacteriales</taxon>
        <taxon>Sphingobacteriaceae</taxon>
        <taxon>Sphingobacterium</taxon>
    </lineage>
</organism>